<dbReference type="InterPro" id="IPR036942">
    <property type="entry name" value="Beta-barrel_TonB_sf"/>
</dbReference>
<evidence type="ECO:0000313" key="19">
    <source>
        <dbReference type="Proteomes" id="UP000621447"/>
    </source>
</evidence>
<dbReference type="PANTHER" id="PTHR32552">
    <property type="entry name" value="FERRICHROME IRON RECEPTOR-RELATED"/>
    <property type="match status" value="1"/>
</dbReference>
<gene>
    <name evidence="18" type="ORF">HRV97_14310</name>
</gene>
<keyword evidence="10 12" id="KW-0472">Membrane</keyword>
<keyword evidence="2 12" id="KW-0813">Transport</keyword>
<dbReference type="InterPro" id="IPR037066">
    <property type="entry name" value="Plug_dom_sf"/>
</dbReference>
<evidence type="ECO:0000256" key="2">
    <source>
        <dbReference type="ARBA" id="ARBA00022448"/>
    </source>
</evidence>
<feature type="chain" id="PRO_5046522166" evidence="15">
    <location>
        <begin position="24"/>
        <end position="678"/>
    </location>
</feature>
<keyword evidence="3 12" id="KW-1134">Transmembrane beta strand</keyword>
<evidence type="ECO:0000256" key="5">
    <source>
        <dbReference type="ARBA" id="ARBA00022692"/>
    </source>
</evidence>
<dbReference type="InterPro" id="IPR000531">
    <property type="entry name" value="Beta-barrel_TonB"/>
</dbReference>
<evidence type="ECO:0000256" key="8">
    <source>
        <dbReference type="ARBA" id="ARBA00023065"/>
    </source>
</evidence>
<evidence type="ECO:0000259" key="16">
    <source>
        <dbReference type="Pfam" id="PF00593"/>
    </source>
</evidence>
<evidence type="ECO:0000313" key="18">
    <source>
        <dbReference type="EMBL" id="NTS66330.1"/>
    </source>
</evidence>
<dbReference type="InterPro" id="IPR012910">
    <property type="entry name" value="Plug_dom"/>
</dbReference>
<evidence type="ECO:0000256" key="1">
    <source>
        <dbReference type="ARBA" id="ARBA00004571"/>
    </source>
</evidence>
<feature type="domain" description="TonB-dependent receptor-like beta-barrel" evidence="16">
    <location>
        <begin position="222"/>
        <end position="645"/>
    </location>
</feature>
<reference evidence="18 19" key="1">
    <citation type="submission" date="2020-06" db="EMBL/GenBank/DDBJ databases">
        <title>Sphingomonas hominis sp. nov., a member of the Sphingomonas, isolated from the hair of a 22-year-old girl.</title>
        <authorList>
            <person name="Zhang D.-F."/>
            <person name="Cui X.-W."/>
        </authorList>
    </citation>
    <scope>NUCLEOTIDE SEQUENCE [LARGE SCALE GENOMIC DNA]</scope>
    <source>
        <strain evidence="18 19">HHU CXW</strain>
    </source>
</reference>
<evidence type="ECO:0000259" key="17">
    <source>
        <dbReference type="Pfam" id="PF07715"/>
    </source>
</evidence>
<accession>A0ABX2JLG2</accession>
<evidence type="ECO:0000256" key="3">
    <source>
        <dbReference type="ARBA" id="ARBA00022452"/>
    </source>
</evidence>
<comment type="caution">
    <text evidence="18">The sequence shown here is derived from an EMBL/GenBank/DDBJ whole genome shotgun (WGS) entry which is preliminary data.</text>
</comment>
<comment type="subcellular location">
    <subcellularLocation>
        <location evidence="1 12">Cell outer membrane</location>
        <topology evidence="1 12">Multi-pass membrane protein</topology>
    </subcellularLocation>
</comment>
<evidence type="ECO:0000256" key="9">
    <source>
        <dbReference type="ARBA" id="ARBA00023077"/>
    </source>
</evidence>
<keyword evidence="6 15" id="KW-0732">Signal</keyword>
<evidence type="ECO:0000256" key="10">
    <source>
        <dbReference type="ARBA" id="ARBA00023136"/>
    </source>
</evidence>
<dbReference type="InterPro" id="IPR010917">
    <property type="entry name" value="TonB_rcpt_CS"/>
</dbReference>
<proteinExistence type="inferred from homology"/>
<evidence type="ECO:0000256" key="14">
    <source>
        <dbReference type="RuleBase" id="RU003357"/>
    </source>
</evidence>
<comment type="similarity">
    <text evidence="12 14">Belongs to the TonB-dependent receptor family.</text>
</comment>
<dbReference type="Proteomes" id="UP000621447">
    <property type="component" value="Unassembled WGS sequence"/>
</dbReference>
<evidence type="ECO:0000256" key="6">
    <source>
        <dbReference type="ARBA" id="ARBA00022729"/>
    </source>
</evidence>
<keyword evidence="4" id="KW-0410">Iron transport</keyword>
<keyword evidence="11 12" id="KW-0998">Cell outer membrane</keyword>
<dbReference type="Pfam" id="PF00593">
    <property type="entry name" value="TonB_dep_Rec_b-barrel"/>
    <property type="match status" value="1"/>
</dbReference>
<feature type="domain" description="TonB-dependent receptor plug" evidence="17">
    <location>
        <begin position="60"/>
        <end position="167"/>
    </location>
</feature>
<organism evidence="18 19">
    <name type="scientific">Sphingomonas hominis</name>
    <dbReference type="NCBI Taxonomy" id="2741495"/>
    <lineage>
        <taxon>Bacteria</taxon>
        <taxon>Pseudomonadati</taxon>
        <taxon>Pseudomonadota</taxon>
        <taxon>Alphaproteobacteria</taxon>
        <taxon>Sphingomonadales</taxon>
        <taxon>Sphingomonadaceae</taxon>
        <taxon>Sphingomonas</taxon>
    </lineage>
</organism>
<evidence type="ECO:0000256" key="13">
    <source>
        <dbReference type="PROSITE-ProRule" id="PRU10144"/>
    </source>
</evidence>
<dbReference type="Gene3D" id="2.170.130.10">
    <property type="entry name" value="TonB-dependent receptor, plug domain"/>
    <property type="match status" value="1"/>
</dbReference>
<keyword evidence="5 12" id="KW-0812">Transmembrane</keyword>
<dbReference type="PANTHER" id="PTHR32552:SF68">
    <property type="entry name" value="FERRICHROME OUTER MEMBRANE TRANSPORTER_PHAGE RECEPTOR"/>
    <property type="match status" value="1"/>
</dbReference>
<dbReference type="Gene3D" id="2.40.170.20">
    <property type="entry name" value="TonB-dependent receptor, beta-barrel domain"/>
    <property type="match status" value="1"/>
</dbReference>
<protein>
    <submittedName>
        <fullName evidence="18">TonB-dependent receptor</fullName>
    </submittedName>
</protein>
<evidence type="ECO:0000256" key="7">
    <source>
        <dbReference type="ARBA" id="ARBA00023004"/>
    </source>
</evidence>
<evidence type="ECO:0000256" key="12">
    <source>
        <dbReference type="PROSITE-ProRule" id="PRU01360"/>
    </source>
</evidence>
<name>A0ABX2JLG2_9SPHN</name>
<feature type="short sequence motif" description="TonB C-terminal box" evidence="13">
    <location>
        <begin position="661"/>
        <end position="678"/>
    </location>
</feature>
<keyword evidence="7" id="KW-0408">Iron</keyword>
<keyword evidence="9 14" id="KW-0798">TonB box</keyword>
<evidence type="ECO:0000256" key="11">
    <source>
        <dbReference type="ARBA" id="ARBA00023237"/>
    </source>
</evidence>
<evidence type="ECO:0000256" key="15">
    <source>
        <dbReference type="SAM" id="SignalP"/>
    </source>
</evidence>
<sequence length="678" mass="74127">MLRSRLLAGAVAPCLLLCVPVAAQTRDPSAAPPGQADTGVTIGDRDIVVTATSMARSTANVLTSVDVLGGDVAQRQNVDNAWELFARLPGVVLTDFNQGTTSGRFSIRGFNGEGEINAVKLLIDGVPSNDNAGRMDFIDLVSPLDIASVELVRGTSDPRWGLHAIAGSANIKTRTGGTYLDARGIAGAFGTYDTQLSAGIETGKLSQNYLLAYRRSDGYRDHADLDRLNFAGKWFYDVGSAKLGVIIRHSRAEAEEPGYLTDADAYTDRRRSYAVSETDGGTRELSQYSLHLDADLAGRLSLTALGYANHIDDNRYVRFAANVPQQQRLTDEQQYGFVTGLHWHAADWLMAEAGGDVQWQQNRSLRWTTDRRQIVAATRDQDFDLTVGGGYVQAIVAPTRWLTVTPAWRIDRVGGRYTNRLSGIAYPLNDYRTINQPKLSVALTPVAGITAYGNVGRTFQIGAGSGTFLVPPRVRDVAPSINEGYEAGIKLSQGRWLTARAAVWQQTASGELRRRLNDPSGEFDNLGETRRRGFDVEASVQPLPGLSAWASWSHQKAVIRVADPAAPLTAGNEIDHVPRNVYTAGVEWAPAALPWRASLWGNGQSAYELSTANNQGRYGDYFQVTAELAYRLTQAIELSAQVRNLFNDRYEYVWFDGTQRLHAPADPRNVSAAVRARF</sequence>
<dbReference type="PROSITE" id="PS01156">
    <property type="entry name" value="TONB_DEPENDENT_REC_2"/>
    <property type="match status" value="1"/>
</dbReference>
<dbReference type="EMBL" id="JABULH010000006">
    <property type="protein sequence ID" value="NTS66330.1"/>
    <property type="molecule type" value="Genomic_DNA"/>
</dbReference>
<dbReference type="PROSITE" id="PS52016">
    <property type="entry name" value="TONB_DEPENDENT_REC_3"/>
    <property type="match status" value="1"/>
</dbReference>
<keyword evidence="18" id="KW-0675">Receptor</keyword>
<evidence type="ECO:0000256" key="4">
    <source>
        <dbReference type="ARBA" id="ARBA00022496"/>
    </source>
</evidence>
<feature type="signal peptide" evidence="15">
    <location>
        <begin position="1"/>
        <end position="23"/>
    </location>
</feature>
<dbReference type="InterPro" id="IPR039426">
    <property type="entry name" value="TonB-dep_rcpt-like"/>
</dbReference>
<dbReference type="Pfam" id="PF07715">
    <property type="entry name" value="Plug"/>
    <property type="match status" value="1"/>
</dbReference>
<dbReference type="SUPFAM" id="SSF56935">
    <property type="entry name" value="Porins"/>
    <property type="match status" value="1"/>
</dbReference>
<keyword evidence="8" id="KW-0406">Ion transport</keyword>
<keyword evidence="19" id="KW-1185">Reference proteome</keyword>